<proteinExistence type="predicted"/>
<accession>A0A8H4AGC9</accession>
<reference evidence="2 3" key="1">
    <citation type="journal article" date="2019" name="Environ. Microbiol.">
        <title>At the nexus of three kingdoms: the genome of the mycorrhizal fungus Gigaspora margarita provides insights into plant, endobacterial and fungal interactions.</title>
        <authorList>
            <person name="Venice F."/>
            <person name="Ghignone S."/>
            <person name="Salvioli di Fossalunga A."/>
            <person name="Amselem J."/>
            <person name="Novero M."/>
            <person name="Xianan X."/>
            <person name="Sedzielewska Toro K."/>
            <person name="Morin E."/>
            <person name="Lipzen A."/>
            <person name="Grigoriev I.V."/>
            <person name="Henrissat B."/>
            <person name="Martin F.M."/>
            <person name="Bonfante P."/>
        </authorList>
    </citation>
    <scope>NUCLEOTIDE SEQUENCE [LARGE SCALE GENOMIC DNA]</scope>
    <source>
        <strain evidence="2 3">BEG34</strain>
    </source>
</reference>
<dbReference type="Proteomes" id="UP000439903">
    <property type="component" value="Unassembled WGS sequence"/>
</dbReference>
<dbReference type="AlphaFoldDB" id="A0A8H4AGC9"/>
<protein>
    <submittedName>
        <fullName evidence="2">Uncharacterized protein</fullName>
    </submittedName>
</protein>
<dbReference type="EMBL" id="WTPW01000643">
    <property type="protein sequence ID" value="KAF0492503.1"/>
    <property type="molecule type" value="Genomic_DNA"/>
</dbReference>
<feature type="compositionally biased region" description="Basic and acidic residues" evidence="1">
    <location>
        <begin position="115"/>
        <end position="129"/>
    </location>
</feature>
<feature type="region of interest" description="Disordered" evidence="1">
    <location>
        <begin position="69"/>
        <end position="129"/>
    </location>
</feature>
<evidence type="ECO:0000313" key="2">
    <source>
        <dbReference type="EMBL" id="KAF0492503.1"/>
    </source>
</evidence>
<evidence type="ECO:0000313" key="3">
    <source>
        <dbReference type="Proteomes" id="UP000439903"/>
    </source>
</evidence>
<keyword evidence="3" id="KW-1185">Reference proteome</keyword>
<feature type="region of interest" description="Disordered" evidence="1">
    <location>
        <begin position="22"/>
        <end position="54"/>
    </location>
</feature>
<feature type="compositionally biased region" description="Polar residues" evidence="1">
    <location>
        <begin position="45"/>
        <end position="54"/>
    </location>
</feature>
<name>A0A8H4AGC9_GIGMA</name>
<organism evidence="2 3">
    <name type="scientific">Gigaspora margarita</name>
    <dbReference type="NCBI Taxonomy" id="4874"/>
    <lineage>
        <taxon>Eukaryota</taxon>
        <taxon>Fungi</taxon>
        <taxon>Fungi incertae sedis</taxon>
        <taxon>Mucoromycota</taxon>
        <taxon>Glomeromycotina</taxon>
        <taxon>Glomeromycetes</taxon>
        <taxon>Diversisporales</taxon>
        <taxon>Gigasporaceae</taxon>
        <taxon>Gigaspora</taxon>
    </lineage>
</organism>
<gene>
    <name evidence="2" type="ORF">F8M41_021682</name>
</gene>
<sequence>MYDNNMTDKKTEDLLNGLTAALHDKANSHEESFDTKLKPQRTAETKTQNSRNYSIDNAEYATVYGPISRNPAATEHTSHGNIQSEIGEAVSYNDTQSIPREDNVMTGQPHTNQQKKKDVEIEQKKFDEI</sequence>
<comment type="caution">
    <text evidence="2">The sequence shown here is derived from an EMBL/GenBank/DDBJ whole genome shotgun (WGS) entry which is preliminary data.</text>
</comment>
<feature type="compositionally biased region" description="Basic and acidic residues" evidence="1">
    <location>
        <begin position="22"/>
        <end position="44"/>
    </location>
</feature>
<evidence type="ECO:0000256" key="1">
    <source>
        <dbReference type="SAM" id="MobiDB-lite"/>
    </source>
</evidence>